<protein>
    <recommendedName>
        <fullName evidence="4">LamG domain-containing protein</fullName>
    </recommendedName>
</protein>
<dbReference type="AlphaFoldDB" id="A0A8T3YKJ5"/>
<evidence type="ECO:0000313" key="2">
    <source>
        <dbReference type="EMBL" id="MBI4210555.1"/>
    </source>
</evidence>
<dbReference type="Pfam" id="PF13385">
    <property type="entry name" value="Laminin_G_3"/>
    <property type="match status" value="1"/>
</dbReference>
<evidence type="ECO:0000256" key="1">
    <source>
        <dbReference type="SAM" id="MobiDB-lite"/>
    </source>
</evidence>
<dbReference type="EMBL" id="JACQPB010000035">
    <property type="protein sequence ID" value="MBI4210555.1"/>
    <property type="molecule type" value="Genomic_DNA"/>
</dbReference>
<dbReference type="Gene3D" id="2.60.120.200">
    <property type="match status" value="1"/>
</dbReference>
<accession>A0A8T3YKJ5</accession>
<feature type="region of interest" description="Disordered" evidence="1">
    <location>
        <begin position="31"/>
        <end position="90"/>
    </location>
</feature>
<dbReference type="InterPro" id="IPR013320">
    <property type="entry name" value="ConA-like_dom_sf"/>
</dbReference>
<dbReference type="Proteomes" id="UP000732298">
    <property type="component" value="Unassembled WGS sequence"/>
</dbReference>
<dbReference type="PROSITE" id="PS51257">
    <property type="entry name" value="PROKAR_LIPOPROTEIN"/>
    <property type="match status" value="1"/>
</dbReference>
<name>A0A8T3YKJ5_9ARCH</name>
<dbReference type="Gene3D" id="2.60.40.1120">
    <property type="entry name" value="Carboxypeptidase-like, regulatory domain"/>
    <property type="match status" value="1"/>
</dbReference>
<evidence type="ECO:0000313" key="3">
    <source>
        <dbReference type="Proteomes" id="UP000732298"/>
    </source>
</evidence>
<feature type="compositionally biased region" description="Polar residues" evidence="1">
    <location>
        <begin position="75"/>
        <end position="90"/>
    </location>
</feature>
<proteinExistence type="predicted"/>
<sequence>MKFKAIAVLLVLSVLLLSGCSGLFQAKWEPNDGTCDATAGENEENSPDDCVPASENRQLGKAGLPEGGTPIVPPGNQNPGGSAGNGTQTGNLRNQVDVFVKDQSGNPVEGATVAVYRPYIFGSGPDNKWSGITGSKYVEVKTDAAGKAPPLYMVTGAKYAFVASKDGIYGGEEKEIDTTPGTKTVNIILRKTVKNPWAFFDFEGAKPFTATNNSSIIAVVGGKAGTAYDDKLKSNVAEFMQKGYSNDKLAIKDAALESYVKKFKEYNANYQNRGYTITLWVNPKRTTTNQSIIAFTNDEGPEKKLSQQLRITNGVFQHYTFDTAPKTVTGTTKIAPETWHFVAITAGQNKTPGPSGTTTDQARLFVNGQEDGTPASIGKLWNDGYTYEVAAKTAYGFNSFYGTIDKLTIYNEELTAQEIAEIYNTQKSTLG</sequence>
<gene>
    <name evidence="2" type="ORF">HY544_03565</name>
</gene>
<organism evidence="2 3">
    <name type="scientific">Candidatus Iainarchaeum sp</name>
    <dbReference type="NCBI Taxonomy" id="3101447"/>
    <lineage>
        <taxon>Archaea</taxon>
        <taxon>Candidatus Iainarchaeota</taxon>
        <taxon>Candidatus Iainarchaeia</taxon>
        <taxon>Candidatus Iainarchaeales</taxon>
        <taxon>Candidatus Iainarchaeaceae</taxon>
        <taxon>Candidatus Iainarchaeum</taxon>
    </lineage>
</organism>
<dbReference type="SUPFAM" id="SSF49899">
    <property type="entry name" value="Concanavalin A-like lectins/glucanases"/>
    <property type="match status" value="1"/>
</dbReference>
<reference evidence="2" key="1">
    <citation type="submission" date="2020-07" db="EMBL/GenBank/DDBJ databases">
        <title>Huge and variable diversity of episymbiotic CPR bacteria and DPANN archaea in groundwater ecosystems.</title>
        <authorList>
            <person name="He C.Y."/>
            <person name="Keren R."/>
            <person name="Whittaker M."/>
            <person name="Farag I.F."/>
            <person name="Doudna J."/>
            <person name="Cate J.H.D."/>
            <person name="Banfield J.F."/>
        </authorList>
    </citation>
    <scope>NUCLEOTIDE SEQUENCE</scope>
    <source>
        <strain evidence="2">NC_groundwater_1296_Ag_S-0.2um_52_80</strain>
    </source>
</reference>
<comment type="caution">
    <text evidence="2">The sequence shown here is derived from an EMBL/GenBank/DDBJ whole genome shotgun (WGS) entry which is preliminary data.</text>
</comment>
<evidence type="ECO:0008006" key="4">
    <source>
        <dbReference type="Google" id="ProtNLM"/>
    </source>
</evidence>